<evidence type="ECO:0000313" key="2">
    <source>
        <dbReference type="EMBL" id="KAK4140469.1"/>
    </source>
</evidence>
<evidence type="ECO:0000256" key="1">
    <source>
        <dbReference type="SAM" id="MobiDB-lite"/>
    </source>
</evidence>
<evidence type="ECO:0000313" key="3">
    <source>
        <dbReference type="Proteomes" id="UP001302676"/>
    </source>
</evidence>
<dbReference type="GeneID" id="87821349"/>
<dbReference type="AlphaFoldDB" id="A0AAN6ZK23"/>
<proteinExistence type="predicted"/>
<dbReference type="RefSeq" id="XP_062633840.1">
    <property type="nucleotide sequence ID" value="XM_062784736.1"/>
</dbReference>
<gene>
    <name evidence="2" type="ORF">C8A04DRAFT_39847</name>
</gene>
<reference evidence="2" key="2">
    <citation type="submission" date="2023-05" db="EMBL/GenBank/DDBJ databases">
        <authorList>
            <consortium name="Lawrence Berkeley National Laboratory"/>
            <person name="Steindorff A."/>
            <person name="Hensen N."/>
            <person name="Bonometti L."/>
            <person name="Westerberg I."/>
            <person name="Brannstrom I.O."/>
            <person name="Guillou S."/>
            <person name="Cros-Aarteil S."/>
            <person name="Calhoun S."/>
            <person name="Haridas S."/>
            <person name="Kuo A."/>
            <person name="Mondo S."/>
            <person name="Pangilinan J."/>
            <person name="Riley R."/>
            <person name="Labutti K."/>
            <person name="Andreopoulos B."/>
            <person name="Lipzen A."/>
            <person name="Chen C."/>
            <person name="Yanf M."/>
            <person name="Daum C."/>
            <person name="Ng V."/>
            <person name="Clum A."/>
            <person name="Ohm R."/>
            <person name="Martin F."/>
            <person name="Silar P."/>
            <person name="Natvig D."/>
            <person name="Lalanne C."/>
            <person name="Gautier V."/>
            <person name="Ament-Velasquez S.L."/>
            <person name="Kruys A."/>
            <person name="Hutchinson M.I."/>
            <person name="Powell A.J."/>
            <person name="Barry K."/>
            <person name="Miller A.N."/>
            <person name="Grigoriev I.V."/>
            <person name="Debuchy R."/>
            <person name="Gladieux P."/>
            <person name="Thoren M.H."/>
            <person name="Johannesson H."/>
        </authorList>
    </citation>
    <scope>NUCLEOTIDE SEQUENCE</scope>
    <source>
        <strain evidence="2">CBS 141.50</strain>
    </source>
</reference>
<accession>A0AAN6ZK23</accession>
<protein>
    <submittedName>
        <fullName evidence="2">Uncharacterized protein</fullName>
    </submittedName>
</protein>
<dbReference type="EMBL" id="MU853630">
    <property type="protein sequence ID" value="KAK4140469.1"/>
    <property type="molecule type" value="Genomic_DNA"/>
</dbReference>
<sequence length="499" mass="57436">MARIHKHPDYHQSPLLTRSSTPDHGINHRNHQKDGDGLFAARELVDKWQLAASHLSHITAGRLTLGLVCDIDPSHPQALEATSLITTPLRLLPQLRDCQIRLGNAPDPGLQRIAGEAALHVCRLSLPRYESAAVQLPLPHSTSQLCFMALPRELRICILECTDLVAPGREVTWSRQDQRYVMHRFHGKVLSDNLHLRPFVQCWEQPDDTVRPNGCFCRRYHASFTQLCRCWAPPGPTLFLICRTWCQDAQFIFFTRNRFVVHDYLDHPSWAAPYLPLTKPEVDVETDAVELREPLDQANEPGIPSGSTTTVGSCDYPYRRLAASQFLRDVVPVHCLIYLRFVELVFPPYLASTWPQDQHPAIQDWRATIDWLRDRINGAALTIRLVTVKRGVFSPDVYHKVISRSDADHIHDAQMTLVRSLKPLATSGVSRVYIRLSFPWDMTPNLFGRNNHYLQIMQWAKKRNAEAEQSVLRVKFQELYSKSKEPTESYWWHRYHGLY</sequence>
<feature type="region of interest" description="Disordered" evidence="1">
    <location>
        <begin position="1"/>
        <end position="34"/>
    </location>
</feature>
<organism evidence="2 3">
    <name type="scientific">Dichotomopilus funicola</name>
    <dbReference type="NCBI Taxonomy" id="1934379"/>
    <lineage>
        <taxon>Eukaryota</taxon>
        <taxon>Fungi</taxon>
        <taxon>Dikarya</taxon>
        <taxon>Ascomycota</taxon>
        <taxon>Pezizomycotina</taxon>
        <taxon>Sordariomycetes</taxon>
        <taxon>Sordariomycetidae</taxon>
        <taxon>Sordariales</taxon>
        <taxon>Chaetomiaceae</taxon>
        <taxon>Dichotomopilus</taxon>
    </lineage>
</organism>
<dbReference type="Proteomes" id="UP001302676">
    <property type="component" value="Unassembled WGS sequence"/>
</dbReference>
<keyword evidence="3" id="KW-1185">Reference proteome</keyword>
<comment type="caution">
    <text evidence="2">The sequence shown here is derived from an EMBL/GenBank/DDBJ whole genome shotgun (WGS) entry which is preliminary data.</text>
</comment>
<reference evidence="2" key="1">
    <citation type="journal article" date="2023" name="Mol. Phylogenet. Evol.">
        <title>Genome-scale phylogeny and comparative genomics of the fungal order Sordariales.</title>
        <authorList>
            <person name="Hensen N."/>
            <person name="Bonometti L."/>
            <person name="Westerberg I."/>
            <person name="Brannstrom I.O."/>
            <person name="Guillou S."/>
            <person name="Cros-Aarteil S."/>
            <person name="Calhoun S."/>
            <person name="Haridas S."/>
            <person name="Kuo A."/>
            <person name="Mondo S."/>
            <person name="Pangilinan J."/>
            <person name="Riley R."/>
            <person name="LaButti K."/>
            <person name="Andreopoulos B."/>
            <person name="Lipzen A."/>
            <person name="Chen C."/>
            <person name="Yan M."/>
            <person name="Daum C."/>
            <person name="Ng V."/>
            <person name="Clum A."/>
            <person name="Steindorff A."/>
            <person name="Ohm R.A."/>
            <person name="Martin F."/>
            <person name="Silar P."/>
            <person name="Natvig D.O."/>
            <person name="Lalanne C."/>
            <person name="Gautier V."/>
            <person name="Ament-Velasquez S.L."/>
            <person name="Kruys A."/>
            <person name="Hutchinson M.I."/>
            <person name="Powell A.J."/>
            <person name="Barry K."/>
            <person name="Miller A.N."/>
            <person name="Grigoriev I.V."/>
            <person name="Debuchy R."/>
            <person name="Gladieux P."/>
            <person name="Hiltunen Thoren M."/>
            <person name="Johannesson H."/>
        </authorList>
    </citation>
    <scope>NUCLEOTIDE SEQUENCE</scope>
    <source>
        <strain evidence="2">CBS 141.50</strain>
    </source>
</reference>
<name>A0AAN6ZK23_9PEZI</name>